<dbReference type="RefSeq" id="WP_117329960.1">
    <property type="nucleotide sequence ID" value="NZ_QUWK01000005.1"/>
</dbReference>
<dbReference type="Proteomes" id="UP000264002">
    <property type="component" value="Unassembled WGS sequence"/>
</dbReference>
<evidence type="ECO:0000313" key="8">
    <source>
        <dbReference type="EMBL" id="RFU95152.1"/>
    </source>
</evidence>
<accession>A0A372MHB8</accession>
<dbReference type="SUPFAM" id="SSF51395">
    <property type="entry name" value="FMN-linked oxidoreductases"/>
    <property type="match status" value="1"/>
</dbReference>
<evidence type="ECO:0000256" key="2">
    <source>
        <dbReference type="ARBA" id="ARBA00004725"/>
    </source>
</evidence>
<dbReference type="AlphaFoldDB" id="A0A372MHB8"/>
<dbReference type="PANTHER" id="PTHR48109">
    <property type="entry name" value="DIHYDROOROTATE DEHYDROGENASE (QUINONE), MITOCHONDRIAL-RELATED"/>
    <property type="match status" value="1"/>
</dbReference>
<dbReference type="InterPro" id="IPR050074">
    <property type="entry name" value="DHO_dehydrogenase"/>
</dbReference>
<sequence length="330" mass="36320">MADLSTSYLGLKLKNPLIAGSSPLTSSLDNLKRCEDAGLSAVVLKSIFEEQIDVDSESAVDESNAYLTHADAYGFMKQASMEQSIDAYLTLLVDAKQALDIPVIASINCRQNGSWIEYAKRFISCGADAIELNRYVVAADVEVEGPAIEKEYLSLVKSARKQLKLPISLKMGPAFSSLANMLRRLDELSIDGVVLFNRFYSPDIDINKLALVPAQMISSKDEYALSLRWTALMSEEVRYDICAATGIHSGSTVVKQLLAGAKAVQLCSVLLKQGLSSVAKMEKELSDWMDLHDYSSIPDFNGKLAQEKMPDPAKWERVQYMKSILEAQKG</sequence>
<evidence type="ECO:0000256" key="5">
    <source>
        <dbReference type="ARBA" id="ARBA00022975"/>
    </source>
</evidence>
<dbReference type="Gene3D" id="3.20.20.70">
    <property type="entry name" value="Aldolase class I"/>
    <property type="match status" value="1"/>
</dbReference>
<dbReference type="GO" id="GO:0044205">
    <property type="term" value="P:'de novo' UMP biosynthetic process"/>
    <property type="evidence" value="ECO:0007669"/>
    <property type="project" value="UniProtKB-UniPathway"/>
</dbReference>
<keyword evidence="5" id="KW-0665">Pyrimidine biosynthesis</keyword>
<gene>
    <name evidence="8" type="ORF">DYP60_05870</name>
</gene>
<dbReference type="PIRSF" id="PIRSF000164">
    <property type="entry name" value="DHO_oxidase"/>
    <property type="match status" value="1"/>
</dbReference>
<keyword evidence="6" id="KW-0560">Oxidoreductase</keyword>
<reference evidence="9" key="1">
    <citation type="submission" date="2018-08" db="EMBL/GenBank/DDBJ databases">
        <authorList>
            <person name="Grouzdev D.S."/>
            <person name="Krutkina M.S."/>
        </authorList>
    </citation>
    <scope>NUCLEOTIDE SEQUENCE [LARGE SCALE GENOMIC DNA]</scope>
    <source>
        <strain evidence="9">4-11</strain>
    </source>
</reference>
<comment type="cofactor">
    <cofactor evidence="1">
        <name>FMN</name>
        <dbReference type="ChEBI" id="CHEBI:58210"/>
    </cofactor>
</comment>
<dbReference type="InterPro" id="IPR013785">
    <property type="entry name" value="Aldolase_TIM"/>
</dbReference>
<evidence type="ECO:0000259" key="7">
    <source>
        <dbReference type="Pfam" id="PF01180"/>
    </source>
</evidence>
<keyword evidence="4" id="KW-0288">FMN</keyword>
<reference evidence="8 9" key="2">
    <citation type="submission" date="2018-09" db="EMBL/GenBank/DDBJ databases">
        <title>Genome of Sphaerochaeta halotolerans strain 4-11.</title>
        <authorList>
            <person name="Nazina T.N."/>
            <person name="Sokolova D.S."/>
        </authorList>
    </citation>
    <scope>NUCLEOTIDE SEQUENCE [LARGE SCALE GENOMIC DNA]</scope>
    <source>
        <strain evidence="8 9">4-11</strain>
    </source>
</reference>
<evidence type="ECO:0000256" key="6">
    <source>
        <dbReference type="ARBA" id="ARBA00023002"/>
    </source>
</evidence>
<dbReference type="GO" id="GO:0004152">
    <property type="term" value="F:dihydroorotate dehydrogenase activity"/>
    <property type="evidence" value="ECO:0007669"/>
    <property type="project" value="InterPro"/>
</dbReference>
<comment type="pathway">
    <text evidence="2">Pyrimidine metabolism; UMP biosynthesis via de novo pathway.</text>
</comment>
<dbReference type="InterPro" id="IPR012135">
    <property type="entry name" value="Dihydroorotate_DH_1_2"/>
</dbReference>
<dbReference type="PANTHER" id="PTHR48109:SF3">
    <property type="entry name" value="SLL0744 PROTEIN"/>
    <property type="match status" value="1"/>
</dbReference>
<proteinExistence type="predicted"/>
<name>A0A372MHB8_9SPIR</name>
<evidence type="ECO:0000313" key="9">
    <source>
        <dbReference type="Proteomes" id="UP000264002"/>
    </source>
</evidence>
<evidence type="ECO:0000256" key="1">
    <source>
        <dbReference type="ARBA" id="ARBA00001917"/>
    </source>
</evidence>
<feature type="domain" description="Dihydroorotate dehydrogenase catalytic" evidence="7">
    <location>
        <begin position="4"/>
        <end position="289"/>
    </location>
</feature>
<dbReference type="NCBIfam" id="NF005741">
    <property type="entry name" value="PRK07565.1"/>
    <property type="match status" value="1"/>
</dbReference>
<keyword evidence="9" id="KW-1185">Reference proteome</keyword>
<keyword evidence="3" id="KW-0285">Flavoprotein</keyword>
<organism evidence="8 9">
    <name type="scientific">Sphaerochaeta halotolerans</name>
    <dbReference type="NCBI Taxonomy" id="2293840"/>
    <lineage>
        <taxon>Bacteria</taxon>
        <taxon>Pseudomonadati</taxon>
        <taxon>Spirochaetota</taxon>
        <taxon>Spirochaetia</taxon>
        <taxon>Spirochaetales</taxon>
        <taxon>Sphaerochaetaceae</taxon>
        <taxon>Sphaerochaeta</taxon>
    </lineage>
</organism>
<dbReference type="InterPro" id="IPR005720">
    <property type="entry name" value="Dihydroorotate_DH_cat"/>
</dbReference>
<evidence type="ECO:0000256" key="3">
    <source>
        <dbReference type="ARBA" id="ARBA00022630"/>
    </source>
</evidence>
<dbReference type="Pfam" id="PF01180">
    <property type="entry name" value="DHO_dh"/>
    <property type="match status" value="1"/>
</dbReference>
<dbReference type="UniPathway" id="UPA00070"/>
<dbReference type="EMBL" id="QUWK01000005">
    <property type="protein sequence ID" value="RFU95152.1"/>
    <property type="molecule type" value="Genomic_DNA"/>
</dbReference>
<dbReference type="OrthoDB" id="9794954at2"/>
<comment type="caution">
    <text evidence="8">The sequence shown here is derived from an EMBL/GenBank/DDBJ whole genome shotgun (WGS) entry which is preliminary data.</text>
</comment>
<dbReference type="GO" id="GO:0006207">
    <property type="term" value="P:'de novo' pyrimidine nucleobase biosynthetic process"/>
    <property type="evidence" value="ECO:0007669"/>
    <property type="project" value="TreeGrafter"/>
</dbReference>
<evidence type="ECO:0000256" key="4">
    <source>
        <dbReference type="ARBA" id="ARBA00022643"/>
    </source>
</evidence>
<protein>
    <submittedName>
        <fullName evidence="8">Dihydroorotate dehydrogenase-like protein</fullName>
    </submittedName>
</protein>
<dbReference type="GO" id="GO:0005737">
    <property type="term" value="C:cytoplasm"/>
    <property type="evidence" value="ECO:0007669"/>
    <property type="project" value="InterPro"/>
</dbReference>